<protein>
    <submittedName>
        <fullName evidence="2">Winged helix-turn-helix transcriptional regulator</fullName>
    </submittedName>
</protein>
<dbReference type="InterPro" id="IPR036390">
    <property type="entry name" value="WH_DNA-bd_sf"/>
</dbReference>
<sequence>MFLLEPIGLGRAENDVYLALLDAPRASAPQLAERLGDSEPAVLAAVDRLLAAGLVQYVGRHEYAAVSPEVSVSALVQRRQSELAELQVQIDDLARLRQRTGSDGVDAVELLEGDDAVISAIARLQFEARREVLVVDAPPYLGGHCTPNVPELAQLAAGIRYRVVYAPESLEAEENVELMRRCVEAGEEARVLADGALKMVVFDREAAILPSSYQRPDPGRRWLVRRSALLDTIIACFEAQWSRAVPFSAPAPEVSDRDRRLLALLSSGMKDRSIARTMGITERTVGRRVTELMRQLGAETRFQAGVQAAHRGWL</sequence>
<dbReference type="InterPro" id="IPR000792">
    <property type="entry name" value="Tscrpt_reg_LuxR_C"/>
</dbReference>
<dbReference type="Pfam" id="PF00196">
    <property type="entry name" value="GerE"/>
    <property type="match status" value="1"/>
</dbReference>
<reference evidence="3" key="1">
    <citation type="journal article" date="2019" name="Int. J. Syst. Evol. Microbiol.">
        <title>The Global Catalogue of Microorganisms (GCM) 10K type strain sequencing project: providing services to taxonomists for standard genome sequencing and annotation.</title>
        <authorList>
            <consortium name="The Broad Institute Genomics Platform"/>
            <consortium name="The Broad Institute Genome Sequencing Center for Infectious Disease"/>
            <person name="Wu L."/>
            <person name="Ma J."/>
        </authorList>
    </citation>
    <scope>NUCLEOTIDE SEQUENCE [LARGE SCALE GENOMIC DNA]</scope>
    <source>
        <strain evidence="3">CCUG 59778</strain>
    </source>
</reference>
<keyword evidence="3" id="KW-1185">Reference proteome</keyword>
<dbReference type="PANTHER" id="PTHR34293:SF1">
    <property type="entry name" value="HTH-TYPE TRANSCRIPTIONAL REGULATOR TRMBL2"/>
    <property type="match status" value="1"/>
</dbReference>
<dbReference type="InterPro" id="IPR036388">
    <property type="entry name" value="WH-like_DNA-bd_sf"/>
</dbReference>
<dbReference type="Pfam" id="PF01978">
    <property type="entry name" value="TrmB"/>
    <property type="match status" value="1"/>
</dbReference>
<dbReference type="Gene3D" id="1.10.10.10">
    <property type="entry name" value="Winged helix-like DNA-binding domain superfamily/Winged helix DNA-binding domain"/>
    <property type="match status" value="2"/>
</dbReference>
<dbReference type="Proteomes" id="UP001596157">
    <property type="component" value="Unassembled WGS sequence"/>
</dbReference>
<dbReference type="PROSITE" id="PS50043">
    <property type="entry name" value="HTH_LUXR_2"/>
    <property type="match status" value="1"/>
</dbReference>
<dbReference type="InterPro" id="IPR051797">
    <property type="entry name" value="TrmB-like"/>
</dbReference>
<dbReference type="SUPFAM" id="SSF46785">
    <property type="entry name" value="Winged helix' DNA-binding domain"/>
    <property type="match status" value="1"/>
</dbReference>
<dbReference type="RefSeq" id="WP_378248770.1">
    <property type="nucleotide sequence ID" value="NZ_JBHSKF010000009.1"/>
</dbReference>
<evidence type="ECO:0000313" key="3">
    <source>
        <dbReference type="Proteomes" id="UP001596157"/>
    </source>
</evidence>
<dbReference type="CDD" id="cd06170">
    <property type="entry name" value="LuxR_C_like"/>
    <property type="match status" value="1"/>
</dbReference>
<gene>
    <name evidence="2" type="ORF">ACFPM7_17850</name>
</gene>
<dbReference type="EMBL" id="JBHSKF010000009">
    <property type="protein sequence ID" value="MFC5288919.1"/>
    <property type="molecule type" value="Genomic_DNA"/>
</dbReference>
<dbReference type="PRINTS" id="PR00038">
    <property type="entry name" value="HTHLUXR"/>
</dbReference>
<dbReference type="SUPFAM" id="SSF46894">
    <property type="entry name" value="C-terminal effector domain of the bipartite response regulators"/>
    <property type="match status" value="1"/>
</dbReference>
<comment type="caution">
    <text evidence="2">The sequence shown here is derived from an EMBL/GenBank/DDBJ whole genome shotgun (WGS) entry which is preliminary data.</text>
</comment>
<feature type="domain" description="HTH luxR-type" evidence="1">
    <location>
        <begin position="247"/>
        <end position="312"/>
    </location>
</feature>
<evidence type="ECO:0000259" key="1">
    <source>
        <dbReference type="PROSITE" id="PS50043"/>
    </source>
</evidence>
<name>A0ABW0ES08_9PSEU</name>
<evidence type="ECO:0000313" key="2">
    <source>
        <dbReference type="EMBL" id="MFC5288919.1"/>
    </source>
</evidence>
<dbReference type="InterPro" id="IPR002831">
    <property type="entry name" value="Tscrpt_reg_TrmB_N"/>
</dbReference>
<dbReference type="InterPro" id="IPR016032">
    <property type="entry name" value="Sig_transdc_resp-reg_C-effctor"/>
</dbReference>
<organism evidence="2 3">
    <name type="scientific">Actinokineospora guangxiensis</name>
    <dbReference type="NCBI Taxonomy" id="1490288"/>
    <lineage>
        <taxon>Bacteria</taxon>
        <taxon>Bacillati</taxon>
        <taxon>Actinomycetota</taxon>
        <taxon>Actinomycetes</taxon>
        <taxon>Pseudonocardiales</taxon>
        <taxon>Pseudonocardiaceae</taxon>
        <taxon>Actinokineospora</taxon>
    </lineage>
</organism>
<accession>A0ABW0ES08</accession>
<proteinExistence type="predicted"/>
<dbReference type="SMART" id="SM00421">
    <property type="entry name" value="HTH_LUXR"/>
    <property type="match status" value="1"/>
</dbReference>
<dbReference type="PANTHER" id="PTHR34293">
    <property type="entry name" value="HTH-TYPE TRANSCRIPTIONAL REGULATOR TRMBL2"/>
    <property type="match status" value="1"/>
</dbReference>